<dbReference type="Pfam" id="PF13358">
    <property type="entry name" value="DDE_3"/>
    <property type="match status" value="1"/>
</dbReference>
<dbReference type="InterPro" id="IPR036397">
    <property type="entry name" value="RNaseH_sf"/>
</dbReference>
<accession>A0A1A8J0V2</accession>
<evidence type="ECO:0000313" key="2">
    <source>
        <dbReference type="EMBL" id="SBR03176.1"/>
    </source>
</evidence>
<reference evidence="2" key="1">
    <citation type="submission" date="2016-05" db="EMBL/GenBank/DDBJ databases">
        <authorList>
            <person name="Lavstsen T."/>
            <person name="Jespersen J.S."/>
        </authorList>
    </citation>
    <scope>NUCLEOTIDE SEQUENCE</scope>
    <source>
        <tissue evidence="2">Brain</tissue>
    </source>
</reference>
<reference evidence="2" key="2">
    <citation type="submission" date="2016-06" db="EMBL/GenBank/DDBJ databases">
        <title>The genome of a short-lived fish provides insights into sex chromosome evolution and the genetic control of aging.</title>
        <authorList>
            <person name="Reichwald K."/>
            <person name="Felder M."/>
            <person name="Petzold A."/>
            <person name="Koch P."/>
            <person name="Groth M."/>
            <person name="Platzer M."/>
        </authorList>
    </citation>
    <scope>NUCLEOTIDE SEQUENCE</scope>
    <source>
        <tissue evidence="2">Brain</tissue>
    </source>
</reference>
<protein>
    <recommendedName>
        <fullName evidence="1">Tc1-like transposase DDE domain-containing protein</fullName>
    </recommendedName>
</protein>
<gene>
    <name evidence="2" type="primary">BX000999.2</name>
</gene>
<dbReference type="GO" id="GO:0003676">
    <property type="term" value="F:nucleic acid binding"/>
    <property type="evidence" value="ECO:0007669"/>
    <property type="project" value="InterPro"/>
</dbReference>
<feature type="domain" description="Tc1-like transposase DDE" evidence="1">
    <location>
        <begin position="88"/>
        <end position="137"/>
    </location>
</feature>
<dbReference type="InterPro" id="IPR038717">
    <property type="entry name" value="Tc1-like_DDE_dom"/>
</dbReference>
<proteinExistence type="predicted"/>
<organism evidence="2">
    <name type="scientific">Nothobranchius kuhntae</name>
    <name type="common">Beira killifish</name>
    <dbReference type="NCBI Taxonomy" id="321403"/>
    <lineage>
        <taxon>Eukaryota</taxon>
        <taxon>Metazoa</taxon>
        <taxon>Chordata</taxon>
        <taxon>Craniata</taxon>
        <taxon>Vertebrata</taxon>
        <taxon>Euteleostomi</taxon>
        <taxon>Actinopterygii</taxon>
        <taxon>Neopterygii</taxon>
        <taxon>Teleostei</taxon>
        <taxon>Neoteleostei</taxon>
        <taxon>Acanthomorphata</taxon>
        <taxon>Ovalentaria</taxon>
        <taxon>Atherinomorphae</taxon>
        <taxon>Cyprinodontiformes</taxon>
        <taxon>Nothobranchiidae</taxon>
        <taxon>Nothobranchius</taxon>
    </lineage>
</organism>
<dbReference type="EMBL" id="HAED01016731">
    <property type="protein sequence ID" value="SBR03176.1"/>
    <property type="molecule type" value="Transcribed_RNA"/>
</dbReference>
<dbReference type="Gene3D" id="3.30.420.10">
    <property type="entry name" value="Ribonuclease H-like superfamily/Ribonuclease H"/>
    <property type="match status" value="1"/>
</dbReference>
<sequence>MKLLQHPCGKTHLVVVEKMLVCVRRVRSSGDAETTKTGLRTVQRVIKTWSDESRWTLFQSDGASGCSRVMVHQGYSILPDGTGTFQDDGARIHRAQTVKERFREHETSFSHMDWPPESPDLILIENLWDVLEKALCSGQTTIINARSR</sequence>
<name>A0A1A8J0V2_NOTKU</name>
<evidence type="ECO:0000259" key="1">
    <source>
        <dbReference type="Pfam" id="PF13358"/>
    </source>
</evidence>
<dbReference type="AlphaFoldDB" id="A0A1A8J0V2"/>